<dbReference type="STRING" id="105785.A0A2J7PW72"/>
<dbReference type="OrthoDB" id="18585at2759"/>
<dbReference type="InParanoid" id="A0A2J7PW72"/>
<dbReference type="PRINTS" id="PR01609">
    <property type="entry name" value="CD36FAMILY"/>
</dbReference>
<protein>
    <recommendedName>
        <fullName evidence="11">Scavenger receptor class B member 1</fullName>
    </recommendedName>
</protein>
<dbReference type="Proteomes" id="UP000235965">
    <property type="component" value="Unassembled WGS sequence"/>
</dbReference>
<proteinExistence type="inferred from homology"/>
<evidence type="ECO:0000256" key="6">
    <source>
        <dbReference type="ARBA" id="ARBA00023136"/>
    </source>
</evidence>
<keyword evidence="6 8" id="KW-0472">Membrane</keyword>
<reference evidence="9 10" key="1">
    <citation type="submission" date="2017-12" db="EMBL/GenBank/DDBJ databases">
        <title>Hemimetabolous genomes reveal molecular basis of termite eusociality.</title>
        <authorList>
            <person name="Harrison M.C."/>
            <person name="Jongepier E."/>
            <person name="Robertson H.M."/>
            <person name="Arning N."/>
            <person name="Bitard-Feildel T."/>
            <person name="Chao H."/>
            <person name="Childers C.P."/>
            <person name="Dinh H."/>
            <person name="Doddapaneni H."/>
            <person name="Dugan S."/>
            <person name="Gowin J."/>
            <person name="Greiner C."/>
            <person name="Han Y."/>
            <person name="Hu H."/>
            <person name="Hughes D.S.T."/>
            <person name="Huylmans A.-K."/>
            <person name="Kemena C."/>
            <person name="Kremer L.P.M."/>
            <person name="Lee S.L."/>
            <person name="Lopez-Ezquerra A."/>
            <person name="Mallet L."/>
            <person name="Monroy-Kuhn J.M."/>
            <person name="Moser A."/>
            <person name="Murali S.C."/>
            <person name="Muzny D.M."/>
            <person name="Otani S."/>
            <person name="Piulachs M.-D."/>
            <person name="Poelchau M."/>
            <person name="Qu J."/>
            <person name="Schaub F."/>
            <person name="Wada-Katsumata A."/>
            <person name="Worley K.C."/>
            <person name="Xie Q."/>
            <person name="Ylla G."/>
            <person name="Poulsen M."/>
            <person name="Gibbs R.A."/>
            <person name="Schal C."/>
            <person name="Richards S."/>
            <person name="Belles X."/>
            <person name="Korb J."/>
            <person name="Bornberg-Bauer E."/>
        </authorList>
    </citation>
    <scope>NUCLEOTIDE SEQUENCE [LARGE SCALE GENOMIC DNA]</scope>
    <source>
        <tissue evidence="9">Whole body</tissue>
    </source>
</reference>
<dbReference type="GO" id="GO:0005886">
    <property type="term" value="C:plasma membrane"/>
    <property type="evidence" value="ECO:0007669"/>
    <property type="project" value="UniProtKB-SubCell"/>
</dbReference>
<evidence type="ECO:0000256" key="2">
    <source>
        <dbReference type="ARBA" id="ARBA00010532"/>
    </source>
</evidence>
<dbReference type="PANTHER" id="PTHR11923:SF50">
    <property type="entry name" value="GH19047P"/>
    <property type="match status" value="1"/>
</dbReference>
<comment type="similarity">
    <text evidence="2">Belongs to the CD36 family.</text>
</comment>
<keyword evidence="7" id="KW-0325">Glycoprotein</keyword>
<dbReference type="Pfam" id="PF01130">
    <property type="entry name" value="CD36"/>
    <property type="match status" value="1"/>
</dbReference>
<organism evidence="9 10">
    <name type="scientific">Cryptotermes secundus</name>
    <dbReference type="NCBI Taxonomy" id="105785"/>
    <lineage>
        <taxon>Eukaryota</taxon>
        <taxon>Metazoa</taxon>
        <taxon>Ecdysozoa</taxon>
        <taxon>Arthropoda</taxon>
        <taxon>Hexapoda</taxon>
        <taxon>Insecta</taxon>
        <taxon>Pterygota</taxon>
        <taxon>Neoptera</taxon>
        <taxon>Polyneoptera</taxon>
        <taxon>Dictyoptera</taxon>
        <taxon>Blattodea</taxon>
        <taxon>Blattoidea</taxon>
        <taxon>Termitoidae</taxon>
        <taxon>Kalotermitidae</taxon>
        <taxon>Cryptotermitinae</taxon>
        <taxon>Cryptotermes</taxon>
    </lineage>
</organism>
<comment type="caution">
    <text evidence="9">The sequence shown here is derived from an EMBL/GenBank/DDBJ whole genome shotgun (WGS) entry which is preliminary data.</text>
</comment>
<feature type="transmembrane region" description="Helical" evidence="8">
    <location>
        <begin position="473"/>
        <end position="491"/>
    </location>
</feature>
<gene>
    <name evidence="9" type="ORF">B7P43_G04868</name>
</gene>
<evidence type="ECO:0000256" key="7">
    <source>
        <dbReference type="ARBA" id="ARBA00023180"/>
    </source>
</evidence>
<dbReference type="PANTHER" id="PTHR11923">
    <property type="entry name" value="SCAVENGER RECEPTOR CLASS B TYPE-1 SR-B1"/>
    <property type="match status" value="1"/>
</dbReference>
<evidence type="ECO:0000256" key="5">
    <source>
        <dbReference type="ARBA" id="ARBA00022989"/>
    </source>
</evidence>
<dbReference type="AlphaFoldDB" id="A0A2J7PW72"/>
<dbReference type="GO" id="GO:0005044">
    <property type="term" value="F:scavenger receptor activity"/>
    <property type="evidence" value="ECO:0007669"/>
    <property type="project" value="TreeGrafter"/>
</dbReference>
<keyword evidence="5 8" id="KW-1133">Transmembrane helix</keyword>
<comment type="subcellular location">
    <subcellularLocation>
        <location evidence="1">Cell membrane</location>
    </subcellularLocation>
</comment>
<evidence type="ECO:0000313" key="9">
    <source>
        <dbReference type="EMBL" id="PNF20579.1"/>
    </source>
</evidence>
<keyword evidence="3" id="KW-1003">Cell membrane</keyword>
<evidence type="ECO:0008006" key="11">
    <source>
        <dbReference type="Google" id="ProtNLM"/>
    </source>
</evidence>
<dbReference type="GO" id="GO:0005737">
    <property type="term" value="C:cytoplasm"/>
    <property type="evidence" value="ECO:0007669"/>
    <property type="project" value="TreeGrafter"/>
</dbReference>
<dbReference type="InterPro" id="IPR002159">
    <property type="entry name" value="CD36_fam"/>
</dbReference>
<dbReference type="EMBL" id="NEVH01020937">
    <property type="protein sequence ID" value="PNF20579.1"/>
    <property type="molecule type" value="Genomic_DNA"/>
</dbReference>
<name>A0A2J7PW72_9NEOP</name>
<evidence type="ECO:0000256" key="3">
    <source>
        <dbReference type="ARBA" id="ARBA00022475"/>
    </source>
</evidence>
<accession>A0A2J7PW72</accession>
<keyword evidence="10" id="KW-1185">Reference proteome</keyword>
<evidence type="ECO:0000256" key="4">
    <source>
        <dbReference type="ARBA" id="ARBA00022692"/>
    </source>
</evidence>
<evidence type="ECO:0000313" key="10">
    <source>
        <dbReference type="Proteomes" id="UP000235965"/>
    </source>
</evidence>
<evidence type="ECO:0000256" key="1">
    <source>
        <dbReference type="ARBA" id="ARBA00004236"/>
    </source>
</evidence>
<sequence length="512" mass="58461">MSVDKMTHQRQMKTRSSYGRGVCFRPSWALAALSVIVVIVIVVTAVVWAKDLIRLTLHTNMGLENNTLSYNLWVKPPILPLVSVYVFNYTNADEFEKGIDTRLQVEELGPYVYRQRTEKVNVVFNHNGTVSYQEKVSLSFVPELSARHHPRQDYIAVPNIPLLSALSVLKDSYVLAQLAFLAMTAGMDMQQFVRISVHDFFWGYDDALFSLARTYTSLTQELPYKKFGILMKRNGITRNRITMYTGKQNLQQRGVMSRLNGEERLHHWLGDECNRIDGTDGSMFPPNLVKRNSTIYIFNEDACRRFPLEYVEDITVHDGIPGLRFRAPRDLFAKPDVNPQNACYCRFEMGFCPPSGVFDASPCTYGAPIMMSFPHFYLGDPILLETVEGLKPDPEKHDGYLDVHEELGVPLDGKSRFQMNILVRKSKTLQHLANFKDGSILPIAWFEVGIDGLPEEIMDMLYHLTFTTRHIQFAVRYMLLVLSAVLVYVLVRRIRCRPPADDVSDTGVVTPI</sequence>
<keyword evidence="4 8" id="KW-0812">Transmembrane</keyword>
<evidence type="ECO:0000256" key="8">
    <source>
        <dbReference type="SAM" id="Phobius"/>
    </source>
</evidence>